<dbReference type="AlphaFoldDB" id="A0A238FAC0"/>
<dbReference type="GO" id="GO:0005634">
    <property type="term" value="C:nucleus"/>
    <property type="evidence" value="ECO:0007669"/>
    <property type="project" value="UniProtKB-SubCell"/>
</dbReference>
<evidence type="ECO:0000256" key="6">
    <source>
        <dbReference type="ARBA" id="ARBA00023242"/>
    </source>
</evidence>
<protein>
    <submittedName>
        <fullName evidence="7">BQ2448_189 protein</fullName>
    </submittedName>
</protein>
<evidence type="ECO:0000313" key="7">
    <source>
        <dbReference type="EMBL" id="SCV68068.1"/>
    </source>
</evidence>
<dbReference type="Pfam" id="PF09341">
    <property type="entry name" value="Pcc1"/>
    <property type="match status" value="1"/>
</dbReference>
<dbReference type="Gene3D" id="3.30.310.50">
    <property type="entry name" value="Alpha-D-phosphohexomutase, C-terminal domain"/>
    <property type="match status" value="1"/>
</dbReference>
<evidence type="ECO:0000256" key="4">
    <source>
        <dbReference type="ARBA" id="ARBA00022490"/>
    </source>
</evidence>
<dbReference type="GO" id="GO:0008033">
    <property type="term" value="P:tRNA processing"/>
    <property type="evidence" value="ECO:0007669"/>
    <property type="project" value="UniProtKB-KW"/>
</dbReference>
<accession>A0A238FAC0</accession>
<keyword evidence="6" id="KW-0539">Nucleus</keyword>
<dbReference type="InterPro" id="IPR015419">
    <property type="entry name" value="CTAG/Pcc1"/>
</dbReference>
<dbReference type="PANTHER" id="PTHR31283">
    <property type="entry name" value="EKC/KEOPS COMPLEX SUBUNIT PCC1 FAMILY MEMBER"/>
    <property type="match status" value="1"/>
</dbReference>
<keyword evidence="4" id="KW-0963">Cytoplasm</keyword>
<dbReference type="Proteomes" id="UP000198372">
    <property type="component" value="Unassembled WGS sequence"/>
</dbReference>
<gene>
    <name evidence="7" type="ORF">BQ2448_189</name>
</gene>
<dbReference type="FunFam" id="3.30.310.50:FF:000005">
    <property type="entry name" value="L antigen family member 3"/>
    <property type="match status" value="1"/>
</dbReference>
<name>A0A238FAC0_9BASI</name>
<comment type="similarity">
    <text evidence="3">Belongs to the CTAG/PCC1 family.</text>
</comment>
<evidence type="ECO:0000256" key="2">
    <source>
        <dbReference type="ARBA" id="ARBA00004496"/>
    </source>
</evidence>
<dbReference type="GO" id="GO:0005737">
    <property type="term" value="C:cytoplasm"/>
    <property type="evidence" value="ECO:0007669"/>
    <property type="project" value="UniProtKB-SubCell"/>
</dbReference>
<evidence type="ECO:0000256" key="3">
    <source>
        <dbReference type="ARBA" id="ARBA00007073"/>
    </source>
</evidence>
<organism evidence="7 8">
    <name type="scientific">Microbotryum intermedium</name>
    <dbReference type="NCBI Taxonomy" id="269621"/>
    <lineage>
        <taxon>Eukaryota</taxon>
        <taxon>Fungi</taxon>
        <taxon>Dikarya</taxon>
        <taxon>Basidiomycota</taxon>
        <taxon>Pucciniomycotina</taxon>
        <taxon>Microbotryomycetes</taxon>
        <taxon>Microbotryales</taxon>
        <taxon>Microbotryaceae</taxon>
        <taxon>Microbotryum</taxon>
    </lineage>
</organism>
<dbReference type="GO" id="GO:0000408">
    <property type="term" value="C:EKC/KEOPS complex"/>
    <property type="evidence" value="ECO:0007669"/>
    <property type="project" value="TreeGrafter"/>
</dbReference>
<dbReference type="PANTHER" id="PTHR31283:SF5">
    <property type="entry name" value="EKC_KEOPS COMPLEX SUBUNIT LAGE3"/>
    <property type="match status" value="1"/>
</dbReference>
<sequence length="124" mass="13471">MLSRSSCLSRHPRSCPGAHTIIPSVTIPFPTAADATLVQRVVSVDPILRPSELVRKMSVEAALLHIVFTAQSVRQARVALDHCLSDIKVVVQTMREFGPESAVDRKADASIEVGLNGSWEGVQR</sequence>
<proteinExistence type="inferred from homology"/>
<dbReference type="EMBL" id="FMSP01000003">
    <property type="protein sequence ID" value="SCV68068.1"/>
    <property type="molecule type" value="Genomic_DNA"/>
</dbReference>
<dbReference type="OrthoDB" id="10025739at2759"/>
<dbReference type="GO" id="GO:0070525">
    <property type="term" value="P:tRNA threonylcarbamoyladenosine metabolic process"/>
    <property type="evidence" value="ECO:0007669"/>
    <property type="project" value="TreeGrafter"/>
</dbReference>
<evidence type="ECO:0000256" key="1">
    <source>
        <dbReference type="ARBA" id="ARBA00004123"/>
    </source>
</evidence>
<comment type="subcellular location">
    <subcellularLocation>
        <location evidence="2">Cytoplasm</location>
    </subcellularLocation>
    <subcellularLocation>
        <location evidence="1">Nucleus</location>
    </subcellularLocation>
</comment>
<evidence type="ECO:0000313" key="8">
    <source>
        <dbReference type="Proteomes" id="UP000198372"/>
    </source>
</evidence>
<evidence type="ECO:0000256" key="5">
    <source>
        <dbReference type="ARBA" id="ARBA00022694"/>
    </source>
</evidence>
<keyword evidence="5" id="KW-0819">tRNA processing</keyword>
<keyword evidence="8" id="KW-1185">Reference proteome</keyword>
<reference evidence="8" key="1">
    <citation type="submission" date="2016-09" db="EMBL/GenBank/DDBJ databases">
        <authorList>
            <person name="Jeantristanb JTB J.-T."/>
            <person name="Ricardo R."/>
        </authorList>
    </citation>
    <scope>NUCLEOTIDE SEQUENCE [LARGE SCALE GENOMIC DNA]</scope>
</reference>